<reference evidence="2" key="2">
    <citation type="submission" date="2021-10" db="EMBL/GenBank/DDBJ databases">
        <title>Phylogenomics reveals ancestral predisposition of the termite-cultivated fungus Termitomyces towards a domesticated lifestyle.</title>
        <authorList>
            <person name="Auxier B."/>
            <person name="Grum-Grzhimaylo A."/>
            <person name="Cardenas M.E."/>
            <person name="Lodge J.D."/>
            <person name="Laessoe T."/>
            <person name="Pedersen O."/>
            <person name="Smith M.E."/>
            <person name="Kuyper T.W."/>
            <person name="Franco-Molano E.A."/>
            <person name="Baroni T.J."/>
            <person name="Aanen D.K."/>
        </authorList>
    </citation>
    <scope>NUCLEOTIDE SEQUENCE</scope>
    <source>
        <strain evidence="2">D49</strain>
    </source>
</reference>
<accession>A0A9P7GI03</accession>
<feature type="compositionally biased region" description="Polar residues" evidence="1">
    <location>
        <begin position="504"/>
        <end position="516"/>
    </location>
</feature>
<keyword evidence="3" id="KW-1185">Reference proteome</keyword>
<feature type="compositionally biased region" description="Low complexity" evidence="1">
    <location>
        <begin position="157"/>
        <end position="179"/>
    </location>
</feature>
<name>A0A9P7GI03_9AGAR</name>
<comment type="caution">
    <text evidence="2">The sequence shown here is derived from an EMBL/GenBank/DDBJ whole genome shotgun (WGS) entry which is preliminary data.</text>
</comment>
<dbReference type="OrthoDB" id="3047765at2759"/>
<evidence type="ECO:0000313" key="2">
    <source>
        <dbReference type="EMBL" id="KAG5650044.1"/>
    </source>
</evidence>
<reference evidence="2" key="1">
    <citation type="submission" date="2021-02" db="EMBL/GenBank/DDBJ databases">
        <authorList>
            <person name="Nieuwenhuis M."/>
            <person name="Van De Peppel L.J.J."/>
        </authorList>
    </citation>
    <scope>NUCLEOTIDE SEQUENCE</scope>
    <source>
        <strain evidence="2">D49</strain>
    </source>
</reference>
<feature type="compositionally biased region" description="Low complexity" evidence="1">
    <location>
        <begin position="623"/>
        <end position="634"/>
    </location>
</feature>
<feature type="compositionally biased region" description="Basic and acidic residues" evidence="1">
    <location>
        <begin position="555"/>
        <end position="569"/>
    </location>
</feature>
<feature type="compositionally biased region" description="Basic residues" evidence="1">
    <location>
        <begin position="590"/>
        <end position="599"/>
    </location>
</feature>
<sequence length="666" mass="72182">MDQENAKTTGNPGLALPKAPIPVEESRAQRMQRQQARFRDRGGQVTFFPQKYCLLEFFLYRIFVPSNRNTLIGILLGRKPVSPKSFRRRSASLSPKKVTFSTKGDVGDGEEVKALRTSPRKAAQRKTEECALAGPSKLPALEIGLKAPKKKGKKAGSKSTSTPTTTTTFTTITTITTTKSKGKGKAKLDCSDSEAPAPKRRGRPPKAKVITTDDEDNEGPKARKVPVKAPSKKRGTKKPSAPTGEHDHELKPEGKPKRGVNSTGVKNRVSSKNANTIDLVGPTEVSSHESTSRNNEALPGCTLATIHEMEEPVSQPSPAPVEGHIEIDHDHLPKATEPSKSKAKIQEVDNEPSEILPKTKKPAKSKEKVDVAVELFPPEDQDSEAHLTTATGKGKSKRKAPVSPKEVEDDVSPAAAKAKVNGKSKYKDDVDTEEPYKTSTSTKRARLVDAVSEEPTMKKAKISVNVEGDVEERHEEVMRPKSNPLKKPRKAKPTKKSSRDGVNAASSHVGNPNEAQASPIAVKRSRESNDDAVEGIKRAKITPTPTAQEDADGEEAAKNTEQDLSEAKKRASAKSKPVHAKAKAEESTTGKRKTSAKSKSKADSDHEIPTVDPAPPSEKMVKAKSATKSKAPPTLKLRPRKSVIQRIKQPLPAIEDDDPDPIDFLC</sequence>
<protein>
    <submittedName>
        <fullName evidence="2">Uncharacterized protein</fullName>
    </submittedName>
</protein>
<feature type="compositionally biased region" description="Basic residues" evidence="1">
    <location>
        <begin position="222"/>
        <end position="237"/>
    </location>
</feature>
<feature type="compositionally biased region" description="Basic and acidic residues" evidence="1">
    <location>
        <begin position="244"/>
        <end position="256"/>
    </location>
</feature>
<dbReference type="Proteomes" id="UP000717328">
    <property type="component" value="Unassembled WGS sequence"/>
</dbReference>
<dbReference type="EMBL" id="JABCKI010000580">
    <property type="protein sequence ID" value="KAG5650044.1"/>
    <property type="molecule type" value="Genomic_DNA"/>
</dbReference>
<evidence type="ECO:0000256" key="1">
    <source>
        <dbReference type="SAM" id="MobiDB-lite"/>
    </source>
</evidence>
<feature type="compositionally biased region" description="Basic and acidic residues" evidence="1">
    <location>
        <begin position="323"/>
        <end position="347"/>
    </location>
</feature>
<feature type="compositionally biased region" description="Polar residues" evidence="1">
    <location>
        <begin position="260"/>
        <end position="276"/>
    </location>
</feature>
<organism evidence="2 3">
    <name type="scientific">Sphagnurus paluster</name>
    <dbReference type="NCBI Taxonomy" id="117069"/>
    <lineage>
        <taxon>Eukaryota</taxon>
        <taxon>Fungi</taxon>
        <taxon>Dikarya</taxon>
        <taxon>Basidiomycota</taxon>
        <taxon>Agaricomycotina</taxon>
        <taxon>Agaricomycetes</taxon>
        <taxon>Agaricomycetidae</taxon>
        <taxon>Agaricales</taxon>
        <taxon>Tricholomatineae</taxon>
        <taxon>Lyophyllaceae</taxon>
        <taxon>Sphagnurus</taxon>
    </lineage>
</organism>
<feature type="compositionally biased region" description="Basic and acidic residues" evidence="1">
    <location>
        <begin position="524"/>
        <end position="537"/>
    </location>
</feature>
<feature type="compositionally biased region" description="Polar residues" evidence="1">
    <location>
        <begin position="1"/>
        <end position="11"/>
    </location>
</feature>
<gene>
    <name evidence="2" type="ORF">H0H81_000981</name>
</gene>
<feature type="compositionally biased region" description="Basic residues" evidence="1">
    <location>
        <begin position="484"/>
        <end position="496"/>
    </location>
</feature>
<proteinExistence type="predicted"/>
<feature type="region of interest" description="Disordered" evidence="1">
    <location>
        <begin position="141"/>
        <end position="644"/>
    </location>
</feature>
<feature type="region of interest" description="Disordered" evidence="1">
    <location>
        <begin position="1"/>
        <end position="29"/>
    </location>
</feature>
<feature type="compositionally biased region" description="Basic residues" evidence="1">
    <location>
        <begin position="570"/>
        <end position="581"/>
    </location>
</feature>
<evidence type="ECO:0000313" key="3">
    <source>
        <dbReference type="Proteomes" id="UP000717328"/>
    </source>
</evidence>
<feature type="compositionally biased region" description="Basic and acidic residues" evidence="1">
    <location>
        <begin position="600"/>
        <end position="609"/>
    </location>
</feature>
<feature type="compositionally biased region" description="Basic residues" evidence="1">
    <location>
        <begin position="147"/>
        <end position="156"/>
    </location>
</feature>
<dbReference type="AlphaFoldDB" id="A0A9P7GI03"/>